<comment type="caution">
    <text evidence="7">The sequence shown here is derived from an EMBL/GenBank/DDBJ whole genome shotgun (WGS) entry which is preliminary data.</text>
</comment>
<dbReference type="AlphaFoldDB" id="A0A9W7B052"/>
<organism evidence="7 8">
    <name type="scientific">Triparma strigata</name>
    <dbReference type="NCBI Taxonomy" id="1606541"/>
    <lineage>
        <taxon>Eukaryota</taxon>
        <taxon>Sar</taxon>
        <taxon>Stramenopiles</taxon>
        <taxon>Ochrophyta</taxon>
        <taxon>Bolidophyceae</taxon>
        <taxon>Parmales</taxon>
        <taxon>Triparmaceae</taxon>
        <taxon>Triparma</taxon>
    </lineage>
</organism>
<dbReference type="CDD" id="cd18140">
    <property type="entry name" value="HLD_clamp_RFC"/>
    <property type="match status" value="1"/>
</dbReference>
<evidence type="ECO:0000256" key="2">
    <source>
        <dbReference type="ARBA" id="ARBA00022705"/>
    </source>
</evidence>
<dbReference type="Pfam" id="PF08542">
    <property type="entry name" value="Rep_fac_C"/>
    <property type="match status" value="1"/>
</dbReference>
<dbReference type="InterPro" id="IPR047854">
    <property type="entry name" value="RFC_lid"/>
</dbReference>
<evidence type="ECO:0000256" key="4">
    <source>
        <dbReference type="ARBA" id="ARBA00022840"/>
    </source>
</evidence>
<accession>A0A9W7B052</accession>
<dbReference type="GO" id="GO:0005663">
    <property type="term" value="C:DNA replication factor C complex"/>
    <property type="evidence" value="ECO:0007669"/>
    <property type="project" value="TreeGrafter"/>
</dbReference>
<name>A0A9W7B052_9STRA</name>
<dbReference type="Proteomes" id="UP001165085">
    <property type="component" value="Unassembled WGS sequence"/>
</dbReference>
<dbReference type="Gene3D" id="1.20.272.10">
    <property type="match status" value="1"/>
</dbReference>
<dbReference type="InterPro" id="IPR013748">
    <property type="entry name" value="Rep_factorC_C"/>
</dbReference>
<dbReference type="PANTHER" id="PTHR11669">
    <property type="entry name" value="REPLICATION FACTOR C / DNA POLYMERASE III GAMMA-TAU SUBUNIT"/>
    <property type="match status" value="1"/>
</dbReference>
<dbReference type="InterPro" id="IPR027417">
    <property type="entry name" value="P-loop_NTPase"/>
</dbReference>
<dbReference type="GO" id="GO:0005634">
    <property type="term" value="C:nucleus"/>
    <property type="evidence" value="ECO:0007669"/>
    <property type="project" value="TreeGrafter"/>
</dbReference>
<sequence length="360" mass="39317">MPPHPANSDDPIVLTDDMDLDTTPTPPPPSSTQPWVEKYRPKSVEAVKHQTQTSNSLSAAIKSNELPHLLFYGPPGTGKTSMALALTHQLYPPTLYKSRVLEMNASDERGLSTVRNKIKTFANLTVTTPSPTDLSTHPCPPFKLIILDESDTLTTDAQSALRRIIESHSKVTRFLLICNYVSRIIMPLASRCSKFRFTPLPSEAVVSKLSEISLSENLNVQEGVYELINRLSEGDMRSAVTTLQSSSNINGKVITKDIVLMTSGDIPAKDMEGLMKELKGGRYEGMQREVGDLIAGGWSGSLILKGLSDLVVESGMGDLGKAEVCLKVGEAERRLIEGGEEWLVIMDVGGCVMKGFRETN</sequence>
<evidence type="ECO:0000256" key="1">
    <source>
        <dbReference type="ARBA" id="ARBA00005378"/>
    </source>
</evidence>
<comment type="similarity">
    <text evidence="1">Belongs to the activator 1 small subunits family.</text>
</comment>
<evidence type="ECO:0000256" key="5">
    <source>
        <dbReference type="SAM" id="MobiDB-lite"/>
    </source>
</evidence>
<proteinExistence type="inferred from homology"/>
<keyword evidence="3" id="KW-0547">Nucleotide-binding</keyword>
<evidence type="ECO:0000313" key="8">
    <source>
        <dbReference type="Proteomes" id="UP001165085"/>
    </source>
</evidence>
<dbReference type="GO" id="GO:0005524">
    <property type="term" value="F:ATP binding"/>
    <property type="evidence" value="ECO:0007669"/>
    <property type="project" value="UniProtKB-KW"/>
</dbReference>
<keyword evidence="4" id="KW-0067">ATP-binding</keyword>
<evidence type="ECO:0000313" key="7">
    <source>
        <dbReference type="EMBL" id="GMH81344.1"/>
    </source>
</evidence>
<dbReference type="Pfam" id="PF00004">
    <property type="entry name" value="AAA"/>
    <property type="match status" value="1"/>
</dbReference>
<dbReference type="FunFam" id="3.40.50.300:FF:000129">
    <property type="entry name" value="Replication factor C subunit 5"/>
    <property type="match status" value="1"/>
</dbReference>
<reference evidence="8" key="1">
    <citation type="journal article" date="2023" name="Commun. Biol.">
        <title>Genome analysis of Parmales, the sister group of diatoms, reveals the evolutionary specialization of diatoms from phago-mixotrophs to photoautotrophs.</title>
        <authorList>
            <person name="Ban H."/>
            <person name="Sato S."/>
            <person name="Yoshikawa S."/>
            <person name="Yamada K."/>
            <person name="Nakamura Y."/>
            <person name="Ichinomiya M."/>
            <person name="Sato N."/>
            <person name="Blanc-Mathieu R."/>
            <person name="Endo H."/>
            <person name="Kuwata A."/>
            <person name="Ogata H."/>
        </authorList>
    </citation>
    <scope>NUCLEOTIDE SEQUENCE [LARGE SCALE GENOMIC DNA]</scope>
    <source>
        <strain evidence="8">NIES 3701</strain>
    </source>
</reference>
<keyword evidence="8" id="KW-1185">Reference proteome</keyword>
<dbReference type="InterPro" id="IPR008921">
    <property type="entry name" value="DNA_pol3_clamp-load_cplx_C"/>
</dbReference>
<dbReference type="OrthoDB" id="4199794at2759"/>
<feature type="region of interest" description="Disordered" evidence="5">
    <location>
        <begin position="1"/>
        <end position="37"/>
    </location>
</feature>
<dbReference type="InterPro" id="IPR003593">
    <property type="entry name" value="AAA+_ATPase"/>
</dbReference>
<dbReference type="EMBL" id="BRXY01000256">
    <property type="protein sequence ID" value="GMH81344.1"/>
    <property type="molecule type" value="Genomic_DNA"/>
</dbReference>
<feature type="domain" description="AAA+ ATPase" evidence="6">
    <location>
        <begin position="65"/>
        <end position="201"/>
    </location>
</feature>
<dbReference type="GO" id="GO:0003677">
    <property type="term" value="F:DNA binding"/>
    <property type="evidence" value="ECO:0007669"/>
    <property type="project" value="InterPro"/>
</dbReference>
<dbReference type="Gene3D" id="1.10.8.60">
    <property type="match status" value="1"/>
</dbReference>
<dbReference type="InterPro" id="IPR050238">
    <property type="entry name" value="DNA_Rep/Repair_Clamp_Loader"/>
</dbReference>
<dbReference type="SUPFAM" id="SSF48019">
    <property type="entry name" value="post-AAA+ oligomerization domain-like"/>
    <property type="match status" value="1"/>
</dbReference>
<dbReference type="PANTHER" id="PTHR11669:SF20">
    <property type="entry name" value="REPLICATION FACTOR C SUBUNIT 4"/>
    <property type="match status" value="1"/>
</dbReference>
<protein>
    <recommendedName>
        <fullName evidence="6">AAA+ ATPase domain-containing protein</fullName>
    </recommendedName>
</protein>
<gene>
    <name evidence="7" type="ORF">TrST_g1935</name>
</gene>
<dbReference type="GO" id="GO:0006281">
    <property type="term" value="P:DNA repair"/>
    <property type="evidence" value="ECO:0007669"/>
    <property type="project" value="TreeGrafter"/>
</dbReference>
<evidence type="ECO:0000256" key="3">
    <source>
        <dbReference type="ARBA" id="ARBA00022741"/>
    </source>
</evidence>
<evidence type="ECO:0000259" key="6">
    <source>
        <dbReference type="SMART" id="SM00382"/>
    </source>
</evidence>
<dbReference type="CDD" id="cd00009">
    <property type="entry name" value="AAA"/>
    <property type="match status" value="1"/>
</dbReference>
<dbReference type="GO" id="GO:0016887">
    <property type="term" value="F:ATP hydrolysis activity"/>
    <property type="evidence" value="ECO:0007669"/>
    <property type="project" value="InterPro"/>
</dbReference>
<dbReference type="InterPro" id="IPR003959">
    <property type="entry name" value="ATPase_AAA_core"/>
</dbReference>
<keyword evidence="2" id="KW-0235">DNA replication</keyword>
<dbReference type="Gene3D" id="3.40.50.300">
    <property type="entry name" value="P-loop containing nucleotide triphosphate hydrolases"/>
    <property type="match status" value="1"/>
</dbReference>
<dbReference type="SUPFAM" id="SSF52540">
    <property type="entry name" value="P-loop containing nucleoside triphosphate hydrolases"/>
    <property type="match status" value="1"/>
</dbReference>
<dbReference type="GO" id="GO:0003689">
    <property type="term" value="F:DNA clamp loader activity"/>
    <property type="evidence" value="ECO:0007669"/>
    <property type="project" value="TreeGrafter"/>
</dbReference>
<dbReference type="SMART" id="SM00382">
    <property type="entry name" value="AAA"/>
    <property type="match status" value="1"/>
</dbReference>
<dbReference type="GO" id="GO:0006261">
    <property type="term" value="P:DNA-templated DNA replication"/>
    <property type="evidence" value="ECO:0007669"/>
    <property type="project" value="TreeGrafter"/>
</dbReference>